<dbReference type="CDD" id="cd06587">
    <property type="entry name" value="VOC"/>
    <property type="match status" value="1"/>
</dbReference>
<reference evidence="2 3" key="1">
    <citation type="submission" date="2019-06" db="EMBL/GenBank/DDBJ databases">
        <title>Draft genome sequence of Miniimonas arenae KCTC 19750T isolated from sea sand.</title>
        <authorList>
            <person name="Park S.-J."/>
        </authorList>
    </citation>
    <scope>NUCLEOTIDE SEQUENCE [LARGE SCALE GENOMIC DNA]</scope>
    <source>
        <strain evidence="2 3">KCTC 19750</strain>
    </source>
</reference>
<dbReference type="InterPro" id="IPR041581">
    <property type="entry name" value="Glyoxalase_6"/>
</dbReference>
<dbReference type="AlphaFoldDB" id="A0A5C5BAC7"/>
<protein>
    <submittedName>
        <fullName evidence="2">VOC family protein</fullName>
    </submittedName>
</protein>
<dbReference type="OrthoDB" id="5524593at2"/>
<dbReference type="InterPro" id="IPR029068">
    <property type="entry name" value="Glyas_Bleomycin-R_OHBP_Dase"/>
</dbReference>
<sequence>MALRWYSVVVETTQPRHLADWWARALDWETVYEADDEVVIVPRWARELSEQLPFHRVPPGLVFVLVEHEKTTKNRLHLDLAPHTSDDRDAEIARLESLGATRVDVGQSRDVSWTVLADPEGNEFCVLSSREF</sequence>
<keyword evidence="3" id="KW-1185">Reference proteome</keyword>
<dbReference type="Pfam" id="PF18029">
    <property type="entry name" value="Glyoxalase_6"/>
    <property type="match status" value="1"/>
</dbReference>
<dbReference type="Proteomes" id="UP000313849">
    <property type="component" value="Unassembled WGS sequence"/>
</dbReference>
<organism evidence="2 3">
    <name type="scientific">Miniimonas arenae</name>
    <dbReference type="NCBI Taxonomy" id="676201"/>
    <lineage>
        <taxon>Bacteria</taxon>
        <taxon>Bacillati</taxon>
        <taxon>Actinomycetota</taxon>
        <taxon>Actinomycetes</taxon>
        <taxon>Micrococcales</taxon>
        <taxon>Beutenbergiaceae</taxon>
        <taxon>Miniimonas</taxon>
    </lineage>
</organism>
<evidence type="ECO:0000259" key="1">
    <source>
        <dbReference type="Pfam" id="PF18029"/>
    </source>
</evidence>
<gene>
    <name evidence="2" type="ORF">FH969_08900</name>
</gene>
<feature type="domain" description="Glyoxalase-like" evidence="1">
    <location>
        <begin position="7"/>
        <end position="127"/>
    </location>
</feature>
<dbReference type="SUPFAM" id="SSF54593">
    <property type="entry name" value="Glyoxalase/Bleomycin resistance protein/Dihydroxybiphenyl dioxygenase"/>
    <property type="match status" value="1"/>
</dbReference>
<proteinExistence type="predicted"/>
<name>A0A5C5BAC7_9MICO</name>
<dbReference type="EMBL" id="VENP01000030">
    <property type="protein sequence ID" value="TNU73885.1"/>
    <property type="molecule type" value="Genomic_DNA"/>
</dbReference>
<dbReference type="PANTHER" id="PTHR35908">
    <property type="entry name" value="HYPOTHETICAL FUSION PROTEIN"/>
    <property type="match status" value="1"/>
</dbReference>
<evidence type="ECO:0000313" key="2">
    <source>
        <dbReference type="EMBL" id="TNU73885.1"/>
    </source>
</evidence>
<evidence type="ECO:0000313" key="3">
    <source>
        <dbReference type="Proteomes" id="UP000313849"/>
    </source>
</evidence>
<accession>A0A5C5BAC7</accession>
<comment type="caution">
    <text evidence="2">The sequence shown here is derived from an EMBL/GenBank/DDBJ whole genome shotgun (WGS) entry which is preliminary data.</text>
</comment>
<dbReference type="RefSeq" id="WP_139987021.1">
    <property type="nucleotide sequence ID" value="NZ_VENP01000030.1"/>
</dbReference>
<dbReference type="PANTHER" id="PTHR35908:SF1">
    <property type="entry name" value="CONSERVED PROTEIN"/>
    <property type="match status" value="1"/>
</dbReference>
<dbReference type="Gene3D" id="3.10.180.10">
    <property type="entry name" value="2,3-Dihydroxybiphenyl 1,2-Dioxygenase, domain 1"/>
    <property type="match status" value="1"/>
</dbReference>